<dbReference type="InterPro" id="IPR019373">
    <property type="entry name" value="Ribosomal_mL51"/>
</dbReference>
<dbReference type="OMA" id="DRWDEKH"/>
<sequence>MAVITSTISVLTRSLHLGSIVRHLSQGACACSNKQRPPTESLIQWNKLSVPNKPKKDRWDEKHALFGENDYKDILGDGSYLLKNNVKHGPLWLRGWKGNELQRLIRKNKVMGDDMGPTERYAMLKRMKYLHKRMNRNHGRWKYIDKNVPNYRDGM</sequence>
<proteinExistence type="inferred from homology"/>
<dbReference type="Pfam" id="PF10244">
    <property type="entry name" value="MRP-L51"/>
    <property type="match status" value="1"/>
</dbReference>
<dbReference type="PANTHER" id="PTHR13409">
    <property type="entry name" value="MITOCHONDRIAL 39S RIBOSOMAL PROTEIN L51"/>
    <property type="match status" value="1"/>
</dbReference>
<evidence type="ECO:0000313" key="10">
    <source>
        <dbReference type="Proteomes" id="UP000887568"/>
    </source>
</evidence>
<dbReference type="OrthoDB" id="10059330at2759"/>
<keyword evidence="10" id="KW-1185">Reference proteome</keyword>
<dbReference type="GeneID" id="119732724"/>
<dbReference type="RefSeq" id="XP_038062300.1">
    <property type="nucleotide sequence ID" value="XM_038206372.1"/>
</dbReference>
<protein>
    <recommendedName>
        <fullName evidence="7">Large ribosomal subunit protein mL51</fullName>
    </recommendedName>
    <alternativeName>
        <fullName evidence="8">39S ribosomal protein L51, mitochondrial</fullName>
    </alternativeName>
</protein>
<organism evidence="9 10">
    <name type="scientific">Patiria miniata</name>
    <name type="common">Bat star</name>
    <name type="synonym">Asterina miniata</name>
    <dbReference type="NCBI Taxonomy" id="46514"/>
    <lineage>
        <taxon>Eukaryota</taxon>
        <taxon>Metazoa</taxon>
        <taxon>Echinodermata</taxon>
        <taxon>Eleutherozoa</taxon>
        <taxon>Asterozoa</taxon>
        <taxon>Asteroidea</taxon>
        <taxon>Valvatacea</taxon>
        <taxon>Valvatida</taxon>
        <taxon>Asterinidae</taxon>
        <taxon>Patiria</taxon>
    </lineage>
</organism>
<keyword evidence="6" id="KW-0687">Ribonucleoprotein</keyword>
<evidence type="ECO:0000256" key="8">
    <source>
        <dbReference type="ARBA" id="ARBA00035419"/>
    </source>
</evidence>
<evidence type="ECO:0000256" key="6">
    <source>
        <dbReference type="ARBA" id="ARBA00023274"/>
    </source>
</evidence>
<comment type="similarity">
    <text evidence="2">Belongs to the mitochondrion-specific ribosomal protein mL51 family.</text>
</comment>
<dbReference type="GO" id="GO:0006412">
    <property type="term" value="P:translation"/>
    <property type="evidence" value="ECO:0007669"/>
    <property type="project" value="TreeGrafter"/>
</dbReference>
<dbReference type="GO" id="GO:0005762">
    <property type="term" value="C:mitochondrial large ribosomal subunit"/>
    <property type="evidence" value="ECO:0007669"/>
    <property type="project" value="TreeGrafter"/>
</dbReference>
<evidence type="ECO:0000256" key="4">
    <source>
        <dbReference type="ARBA" id="ARBA00022980"/>
    </source>
</evidence>
<reference evidence="9" key="1">
    <citation type="submission" date="2022-11" db="UniProtKB">
        <authorList>
            <consortium name="EnsemblMetazoa"/>
        </authorList>
    </citation>
    <scope>IDENTIFICATION</scope>
</reference>
<evidence type="ECO:0000256" key="3">
    <source>
        <dbReference type="ARBA" id="ARBA00022946"/>
    </source>
</evidence>
<comment type="subcellular location">
    <subcellularLocation>
        <location evidence="1">Mitochondrion</location>
    </subcellularLocation>
</comment>
<keyword evidence="5" id="KW-0496">Mitochondrion</keyword>
<evidence type="ECO:0000313" key="9">
    <source>
        <dbReference type="EnsemblMetazoa" id="XP_038062300.1"/>
    </source>
</evidence>
<keyword evidence="3" id="KW-0809">Transit peptide</keyword>
<dbReference type="PANTHER" id="PTHR13409:SF0">
    <property type="entry name" value="LARGE RIBOSOMAL SUBUNIT PROTEIN ML51"/>
    <property type="match status" value="1"/>
</dbReference>
<evidence type="ECO:0000256" key="1">
    <source>
        <dbReference type="ARBA" id="ARBA00004173"/>
    </source>
</evidence>
<dbReference type="EnsemblMetazoa" id="XM_038206372.1">
    <property type="protein sequence ID" value="XP_038062300.1"/>
    <property type="gene ID" value="LOC119732724"/>
</dbReference>
<evidence type="ECO:0000256" key="2">
    <source>
        <dbReference type="ARBA" id="ARBA00010972"/>
    </source>
</evidence>
<name>A0A914AEE2_PATMI</name>
<dbReference type="Proteomes" id="UP000887568">
    <property type="component" value="Unplaced"/>
</dbReference>
<dbReference type="GO" id="GO:0003735">
    <property type="term" value="F:structural constituent of ribosome"/>
    <property type="evidence" value="ECO:0007669"/>
    <property type="project" value="InterPro"/>
</dbReference>
<keyword evidence="4" id="KW-0689">Ribosomal protein</keyword>
<evidence type="ECO:0000256" key="5">
    <source>
        <dbReference type="ARBA" id="ARBA00023128"/>
    </source>
</evidence>
<evidence type="ECO:0000256" key="7">
    <source>
        <dbReference type="ARBA" id="ARBA00035182"/>
    </source>
</evidence>
<accession>A0A914AEE2</accession>
<dbReference type="AlphaFoldDB" id="A0A914AEE2"/>